<evidence type="ECO:0000313" key="2">
    <source>
        <dbReference type="Proteomes" id="UP000326582"/>
    </source>
</evidence>
<dbReference type="EMBL" id="CP038485">
    <property type="protein sequence ID" value="QFZ26279.1"/>
    <property type="molecule type" value="Genomic_DNA"/>
</dbReference>
<reference evidence="2" key="1">
    <citation type="journal article" date="2019" name="MBio">
        <title>Comparative genomics for the elucidation of multidrug resistance (MDR) in Candida lusitaniae.</title>
        <authorList>
            <person name="Kannan A."/>
            <person name="Asner S.A."/>
            <person name="Trachsel E."/>
            <person name="Kelly S."/>
            <person name="Parker J."/>
            <person name="Sanglard D."/>
        </authorList>
    </citation>
    <scope>NUCLEOTIDE SEQUENCE [LARGE SCALE GENOMIC DNA]</scope>
    <source>
        <strain evidence="2">P1</strain>
    </source>
</reference>
<accession>A0ACD0WFE5</accession>
<dbReference type="Proteomes" id="UP000326582">
    <property type="component" value="Chromosome 2"/>
</dbReference>
<keyword evidence="1" id="KW-0808">Transferase</keyword>
<keyword evidence="2" id="KW-1185">Reference proteome</keyword>
<sequence>MRPDIANVSGPTTEVTLERVRSRSLSPEPSLLGKMATLLRTLSRDGKRSGPEREHQMAGERNDQSLDQPSPKSAERQRKSHLKDQDSGSERSSQHKSDNQNIGDNDDDKSANRSKSQDKQAKQNDQKDHAVKDSDPSGRVEVTDLHRQVQNQQTLGQSAVGDAETGRRESRHSLSNGSSSRMNGVLHRTPPVSPTRAREQPRREQSLAHFVARQSTPAPNGSSDAPSNGASNAAAKGSALGTPIVSVSPALGPTVPSNVLHSPPSFGTSTNVSRSSLVPEIPVKETRHVSLEYDPITRRKVLNTYEILREIGRGEHGKVKLARDLVHDELVAIKIVSRKNKHERPRLRSRPTDTAVFDAEAKVRREIAIMKRCHHKNIVRLREVLDDRSMYKIYLVLEYMDRGELRWKRRTPVLSPQPRAPPDAPIDIRIPCGAARASEDSDLLSSEYSPSLTFRQARRIFRDVVLGLEYLHMQGIVHRDIKPANLLVAHDYSVKISDFGVSFASFLSSADDGVRVSEMDLAKTVGTPAFFAPELCQTNFAQPEAVPHVTHKIDIWALGVTLYCLLFGRVPFNADSEFQLFDVIVNQPVQFPSSADGFHSPQEVTDVEFDLAQDLLRNMLCKDSNARYDILQIKCHPFVLIDLENDLDGINEFFFLNSPDLGATAFGSADQELDPNDLDSAVVGVGARIRSSLMRSMRSSDPDALRRLSTKLELSLSGASSSDDSSHLGSHNNSCAQLHSDKSDLSVILSEAQQVSSPMPSRLHLETKARTNSAPPSHLPSYSNLGHTTHFPTNSSLATINSSIGQSNMNIPLAQPTMSSPLAQPVTTSSPLAQPTMSSHSSQPTMSSPLVQATLSSTIAQPTGNSSLNQSNQSNQSNISQTPHKLSISSGRSNLILSEVLEIASPTASRKGSSAGIMEAPQIETKRNVVGDVYLKNQSAIDAFKDIQQLDQKRRKSSAYAILASNNSALGSSNPPTPRTSGSSPMATTMDHSTSSKIKVGPISINNSRRPSSVISLPMTESFASLDSFNDTYLTHKYEELRKKKLTHDATVPASNDGFKQRPNDKFDQINEKFSNFNLGSSMTARHGSRDASAEEHIAPTSTTFDFGNSNDDASESLSSSLSSSCSSGSSSESDGEEGNLTLKFTSKVAPRTRAPFLTMDSRAFSHDSNLKRLVHQPPSSNYYPVIFNTNSLDVEDVPVGLMSGSPSPTSSRFEATDMTPTASALTSTLSSATITQETGKQKLSIKPPMKSSGLRKEIFPSSPSDSLPTDNQDGPKSAIATKFAPKSEMSSATIHNGYYSNHYRKEPQQMEFPQSKHLDNDRESNHKQVQKQKLLSRPSFNRSNSIAIGLLQHQRSSKDVQ</sequence>
<proteinExistence type="predicted"/>
<name>A0ACD0WFE5_CLALS</name>
<organism evidence="1 2">
    <name type="scientific">Clavispora lusitaniae</name>
    <name type="common">Candida lusitaniae</name>
    <dbReference type="NCBI Taxonomy" id="36911"/>
    <lineage>
        <taxon>Eukaryota</taxon>
        <taxon>Fungi</taxon>
        <taxon>Dikarya</taxon>
        <taxon>Ascomycota</taxon>
        <taxon>Saccharomycotina</taxon>
        <taxon>Pichiomycetes</taxon>
        <taxon>Metschnikowiaceae</taxon>
        <taxon>Clavispora</taxon>
    </lineage>
</organism>
<gene>
    <name evidence="1" type="ORF">EJF14_20177</name>
</gene>
<evidence type="ECO:0000313" key="1">
    <source>
        <dbReference type="EMBL" id="QFZ26279.1"/>
    </source>
</evidence>
<keyword evidence="1" id="KW-0418">Kinase</keyword>
<protein>
    <submittedName>
        <fullName evidence="1">Serine/threonine-protein kinase</fullName>
    </submittedName>
</protein>